<comment type="caution">
    <text evidence="2">The sequence shown here is derived from an EMBL/GenBank/DDBJ whole genome shotgun (WGS) entry which is preliminary data.</text>
</comment>
<feature type="compositionally biased region" description="Polar residues" evidence="1">
    <location>
        <begin position="335"/>
        <end position="345"/>
    </location>
</feature>
<dbReference type="Proteomes" id="UP001295684">
    <property type="component" value="Unassembled WGS sequence"/>
</dbReference>
<organism evidence="2 3">
    <name type="scientific">Euplotes crassus</name>
    <dbReference type="NCBI Taxonomy" id="5936"/>
    <lineage>
        <taxon>Eukaryota</taxon>
        <taxon>Sar</taxon>
        <taxon>Alveolata</taxon>
        <taxon>Ciliophora</taxon>
        <taxon>Intramacronucleata</taxon>
        <taxon>Spirotrichea</taxon>
        <taxon>Hypotrichia</taxon>
        <taxon>Euplotida</taxon>
        <taxon>Euplotidae</taxon>
        <taxon>Moneuplotes</taxon>
    </lineage>
</organism>
<evidence type="ECO:0000256" key="1">
    <source>
        <dbReference type="SAM" id="MobiDB-lite"/>
    </source>
</evidence>
<accession>A0AAD1UGY9</accession>
<feature type="compositionally biased region" description="Polar residues" evidence="1">
    <location>
        <begin position="152"/>
        <end position="163"/>
    </location>
</feature>
<feature type="region of interest" description="Disordered" evidence="1">
    <location>
        <begin position="136"/>
        <end position="164"/>
    </location>
</feature>
<sequence>MSYCRGSRLVFKSFKARQTQSKSPLRIKFGQESNQILTGDDAKVSNLRGRNKANFILLGTGNVDRPEGEAGSSPGFRDPKSKLFGKIDFKKLNQRKSVEKNQKCDQFDKILVPDVFLPQSQGCAPTKIDRILRTELNRSTDLPQHQKDNLAPSRNSQELSSLNSKKKPIWMSSEFRLKAGNTPLPAIFSNHSLSQSSSRERSGLGIKKVLLAKRRRGAKSKFRIPQNWRKAQGEVLEPDQRGSGKYSYFTSAQILNSRISNRNLTVDGSVDLTAKRMKINWAPEMSSRYSSISRKKLPKRMAHNSHNKKLRFRCKYQSSKNAKRDSRALKGRSSFELSDSQTKMSTLAVRKRESKVTQTSTKEHEDSLNNHMNMCILDSS</sequence>
<evidence type="ECO:0000313" key="3">
    <source>
        <dbReference type="Proteomes" id="UP001295684"/>
    </source>
</evidence>
<keyword evidence="3" id="KW-1185">Reference proteome</keyword>
<evidence type="ECO:0000313" key="2">
    <source>
        <dbReference type="EMBL" id="CAI2368594.1"/>
    </source>
</evidence>
<reference evidence="2" key="1">
    <citation type="submission" date="2023-07" db="EMBL/GenBank/DDBJ databases">
        <authorList>
            <consortium name="AG Swart"/>
            <person name="Singh M."/>
            <person name="Singh A."/>
            <person name="Seah K."/>
            <person name="Emmerich C."/>
        </authorList>
    </citation>
    <scope>NUCLEOTIDE SEQUENCE</scope>
    <source>
        <strain evidence="2">DP1</strain>
    </source>
</reference>
<dbReference type="AlphaFoldDB" id="A0AAD1UGY9"/>
<feature type="compositionally biased region" description="Basic and acidic residues" evidence="1">
    <location>
        <begin position="350"/>
        <end position="365"/>
    </location>
</feature>
<proteinExistence type="predicted"/>
<feature type="region of interest" description="Disordered" evidence="1">
    <location>
        <begin position="317"/>
        <end position="365"/>
    </location>
</feature>
<feature type="compositionally biased region" description="Basic and acidic residues" evidence="1">
    <location>
        <begin position="136"/>
        <end position="148"/>
    </location>
</feature>
<gene>
    <name evidence="2" type="ORF">ECRASSUSDP1_LOCUS9890</name>
</gene>
<name>A0AAD1UGY9_EUPCR</name>
<dbReference type="EMBL" id="CAMPGE010009730">
    <property type="protein sequence ID" value="CAI2368594.1"/>
    <property type="molecule type" value="Genomic_DNA"/>
</dbReference>
<protein>
    <submittedName>
        <fullName evidence="2">Uncharacterized protein</fullName>
    </submittedName>
</protein>